<feature type="short sequence motif" description="Histidine triad motif" evidence="2 3">
    <location>
        <begin position="318"/>
        <end position="322"/>
    </location>
</feature>
<dbReference type="EMBL" id="AAYA01000016">
    <property type="protein sequence ID" value="EBA06405.1"/>
    <property type="molecule type" value="Genomic_DNA"/>
</dbReference>
<dbReference type="PROSITE" id="PS51084">
    <property type="entry name" value="HIT_2"/>
    <property type="match status" value="1"/>
</dbReference>
<evidence type="ECO:0000259" key="5">
    <source>
        <dbReference type="PROSITE" id="PS51084"/>
    </source>
</evidence>
<keyword evidence="7" id="KW-1185">Reference proteome</keyword>
<reference evidence="6 7" key="1">
    <citation type="submission" date="2006-06" db="EMBL/GenBank/DDBJ databases">
        <authorList>
            <person name="Moran M.A."/>
            <person name="Ferriera S."/>
            <person name="Johnson J."/>
            <person name="Kravitz S."/>
            <person name="Beeson K."/>
            <person name="Sutton G."/>
            <person name="Rogers Y.-H."/>
            <person name="Friedman R."/>
            <person name="Frazier M."/>
            <person name="Venter J.C."/>
        </authorList>
    </citation>
    <scope>NUCLEOTIDE SEQUENCE [LARGE SCALE GENOMIC DNA]</scope>
    <source>
        <strain evidence="6 7">E-37</strain>
    </source>
</reference>
<dbReference type="PANTHER" id="PTHR23089">
    <property type="entry name" value="HISTIDINE TRIAD HIT PROTEIN"/>
    <property type="match status" value="1"/>
</dbReference>
<name>A3K922_SAGS3</name>
<dbReference type="Proteomes" id="UP000005713">
    <property type="component" value="Unassembled WGS sequence"/>
</dbReference>
<feature type="active site" description="Tele-AMP-histidine intermediate" evidence="1">
    <location>
        <position position="320"/>
    </location>
</feature>
<dbReference type="InterPro" id="IPR019808">
    <property type="entry name" value="Histidine_triad_CS"/>
</dbReference>
<feature type="chain" id="PRO_5002654499" evidence="4">
    <location>
        <begin position="21"/>
        <end position="337"/>
    </location>
</feature>
<dbReference type="AlphaFoldDB" id="A3K922"/>
<evidence type="ECO:0000256" key="2">
    <source>
        <dbReference type="PIRSR" id="PIRSR601310-3"/>
    </source>
</evidence>
<dbReference type="InterPro" id="IPR001310">
    <property type="entry name" value="Histidine_triad_HIT"/>
</dbReference>
<organism evidence="6 7">
    <name type="scientific">Sagittula stellata (strain ATCC 700073 / DSM 11524 / E-37)</name>
    <dbReference type="NCBI Taxonomy" id="388399"/>
    <lineage>
        <taxon>Bacteria</taxon>
        <taxon>Pseudomonadati</taxon>
        <taxon>Pseudomonadota</taxon>
        <taxon>Alphaproteobacteria</taxon>
        <taxon>Rhodobacterales</taxon>
        <taxon>Roseobacteraceae</taxon>
        <taxon>Sagittula</taxon>
    </lineage>
</organism>
<gene>
    <name evidence="6" type="ORF">SSE37_18245</name>
</gene>
<comment type="caution">
    <text evidence="6">The sequence shown here is derived from an EMBL/GenBank/DDBJ whole genome shotgun (WGS) entry which is preliminary data.</text>
</comment>
<dbReference type="GO" id="GO:0003824">
    <property type="term" value="F:catalytic activity"/>
    <property type="evidence" value="ECO:0007669"/>
    <property type="project" value="InterPro"/>
</dbReference>
<proteinExistence type="predicted"/>
<sequence>MKTLLMIATLCAALATSGHAQSLPVADVAGSSDSDIVGRLPGAVIVSHLTTPLNQAEYPNSELMKRDGRTGNNVYVVSPDDSLVAEGARTRNVYLLAPDVSPFAAVRAYEDDFAGQGMDLVYSCKSDACGGLNNRAGGIGGNWMSLAYYLWPDDRIPDASGTPPRPGPQTRAGLPGDCRAHARCRSGTCEVSPSCTGPCFPPSWRQTEYRRMTPMAYSYDDQNIFAKILRGEIPNDTVLETEHSLAFRDIRPQAPLHILVIPKGAYVTFDHFAQNASDAEIADYVRTVGKVCEMEGVEADGWRLISNAGENAVQEVPHLHVHILGGRALGRMLEPAG</sequence>
<dbReference type="InterPro" id="IPR036265">
    <property type="entry name" value="HIT-like_sf"/>
</dbReference>
<evidence type="ECO:0000256" key="3">
    <source>
        <dbReference type="PROSITE-ProRule" id="PRU00464"/>
    </source>
</evidence>
<evidence type="ECO:0000256" key="4">
    <source>
        <dbReference type="SAM" id="SignalP"/>
    </source>
</evidence>
<dbReference type="PROSITE" id="PS00892">
    <property type="entry name" value="HIT_1"/>
    <property type="match status" value="1"/>
</dbReference>
<dbReference type="CDD" id="cd01276">
    <property type="entry name" value="PKCI_related"/>
    <property type="match status" value="1"/>
</dbReference>
<dbReference type="eggNOG" id="COG2885">
    <property type="taxonomic scope" value="Bacteria"/>
</dbReference>
<protein>
    <submittedName>
        <fullName evidence="6">Possible Histidine triad (HIT) protein</fullName>
    </submittedName>
</protein>
<dbReference type="eggNOG" id="COG0537">
    <property type="taxonomic scope" value="Bacteria"/>
</dbReference>
<dbReference type="Pfam" id="PF01230">
    <property type="entry name" value="HIT"/>
    <property type="match status" value="1"/>
</dbReference>
<dbReference type="PRINTS" id="PR00332">
    <property type="entry name" value="HISTRIAD"/>
</dbReference>
<keyword evidence="4" id="KW-0732">Signal</keyword>
<feature type="domain" description="HIT" evidence="5">
    <location>
        <begin position="224"/>
        <end position="334"/>
    </location>
</feature>
<evidence type="ECO:0000313" key="6">
    <source>
        <dbReference type="EMBL" id="EBA06405.1"/>
    </source>
</evidence>
<feature type="signal peptide" evidence="4">
    <location>
        <begin position="1"/>
        <end position="20"/>
    </location>
</feature>
<dbReference type="InterPro" id="IPR011146">
    <property type="entry name" value="HIT-like"/>
</dbReference>
<evidence type="ECO:0000313" key="7">
    <source>
        <dbReference type="Proteomes" id="UP000005713"/>
    </source>
</evidence>
<dbReference type="Gene3D" id="3.30.428.10">
    <property type="entry name" value="HIT-like"/>
    <property type="match status" value="1"/>
</dbReference>
<dbReference type="SUPFAM" id="SSF54197">
    <property type="entry name" value="HIT-like"/>
    <property type="match status" value="1"/>
</dbReference>
<evidence type="ECO:0000256" key="1">
    <source>
        <dbReference type="PIRSR" id="PIRSR601310-1"/>
    </source>
</evidence>
<accession>A3K922</accession>